<evidence type="ECO:0000256" key="1">
    <source>
        <dbReference type="SAM" id="MobiDB-lite"/>
    </source>
</evidence>
<reference evidence="2" key="1">
    <citation type="journal article" date="2022" name="bioRxiv">
        <title>Sequencing and chromosome-scale assembly of the giantPleurodeles waltlgenome.</title>
        <authorList>
            <person name="Brown T."/>
            <person name="Elewa A."/>
            <person name="Iarovenko S."/>
            <person name="Subramanian E."/>
            <person name="Araus A.J."/>
            <person name="Petzold A."/>
            <person name="Susuki M."/>
            <person name="Suzuki K.-i.T."/>
            <person name="Hayashi T."/>
            <person name="Toyoda A."/>
            <person name="Oliveira C."/>
            <person name="Osipova E."/>
            <person name="Leigh N.D."/>
            <person name="Simon A."/>
            <person name="Yun M.H."/>
        </authorList>
    </citation>
    <scope>NUCLEOTIDE SEQUENCE</scope>
    <source>
        <strain evidence="2">20211129_DDA</strain>
        <tissue evidence="2">Liver</tissue>
    </source>
</reference>
<dbReference type="EMBL" id="JANPWB010000005">
    <property type="protein sequence ID" value="KAJ1188814.1"/>
    <property type="molecule type" value="Genomic_DNA"/>
</dbReference>
<dbReference type="Proteomes" id="UP001066276">
    <property type="component" value="Chromosome 3_1"/>
</dbReference>
<feature type="compositionally biased region" description="Basic residues" evidence="1">
    <location>
        <begin position="45"/>
        <end position="63"/>
    </location>
</feature>
<keyword evidence="3" id="KW-1185">Reference proteome</keyword>
<comment type="caution">
    <text evidence="2">The sequence shown here is derived from an EMBL/GenBank/DDBJ whole genome shotgun (WGS) entry which is preliminary data.</text>
</comment>
<gene>
    <name evidence="2" type="ORF">NDU88_005571</name>
</gene>
<proteinExistence type="predicted"/>
<accession>A0AAV7ULG2</accession>
<dbReference type="AlphaFoldDB" id="A0AAV7ULG2"/>
<sequence>MPRLTSGELKPSLQTSQRKNRTTMTQDAKDCSRKPHSGLGDSEARKHRSRPGSRRAWPHRVRDRGRVGNPEENFMTANDGDRPARGGFFKSQHDRDQEEMDSPNATDSKTLTETEEKQADAGTRTLEETTARGLP</sequence>
<feature type="compositionally biased region" description="Basic and acidic residues" evidence="1">
    <location>
        <begin position="110"/>
        <end position="135"/>
    </location>
</feature>
<protein>
    <submittedName>
        <fullName evidence="2">Uncharacterized protein</fullName>
    </submittedName>
</protein>
<feature type="compositionally biased region" description="Polar residues" evidence="1">
    <location>
        <begin position="12"/>
        <end position="26"/>
    </location>
</feature>
<evidence type="ECO:0000313" key="3">
    <source>
        <dbReference type="Proteomes" id="UP001066276"/>
    </source>
</evidence>
<organism evidence="2 3">
    <name type="scientific">Pleurodeles waltl</name>
    <name type="common">Iberian ribbed newt</name>
    <dbReference type="NCBI Taxonomy" id="8319"/>
    <lineage>
        <taxon>Eukaryota</taxon>
        <taxon>Metazoa</taxon>
        <taxon>Chordata</taxon>
        <taxon>Craniata</taxon>
        <taxon>Vertebrata</taxon>
        <taxon>Euteleostomi</taxon>
        <taxon>Amphibia</taxon>
        <taxon>Batrachia</taxon>
        <taxon>Caudata</taxon>
        <taxon>Salamandroidea</taxon>
        <taxon>Salamandridae</taxon>
        <taxon>Pleurodelinae</taxon>
        <taxon>Pleurodeles</taxon>
    </lineage>
</organism>
<name>A0AAV7ULG2_PLEWA</name>
<evidence type="ECO:0000313" key="2">
    <source>
        <dbReference type="EMBL" id="KAJ1188814.1"/>
    </source>
</evidence>
<feature type="region of interest" description="Disordered" evidence="1">
    <location>
        <begin position="1"/>
        <end position="135"/>
    </location>
</feature>